<reference evidence="8" key="1">
    <citation type="submission" date="2016-03" db="EMBL/GenBank/DDBJ databases">
        <title>Co-evolution between Pasteurellaceae and their hosts.</title>
        <authorList>
            <person name="Hansen M.J."/>
            <person name="Bojesen A.M."/>
            <person name="Planet P."/>
        </authorList>
    </citation>
    <scope>NUCLEOTIDE SEQUENCE</scope>
    <source>
        <strain evidence="8">146/S8/89</strain>
    </source>
</reference>
<keyword evidence="3" id="KW-0862">Zinc</keyword>
<dbReference type="PANTHER" id="PTHR11562:SF17">
    <property type="entry name" value="RE54080P-RELATED"/>
    <property type="match status" value="1"/>
</dbReference>
<dbReference type="RefSeq" id="WP_279572926.1">
    <property type="nucleotide sequence ID" value="NZ_LWID01000001.1"/>
</dbReference>
<name>A0A9X4PCC0_9PAST</name>
<proteinExistence type="predicted"/>
<feature type="transmembrane region" description="Helical" evidence="6">
    <location>
        <begin position="18"/>
        <end position="40"/>
    </location>
</feature>
<feature type="transmembrane region" description="Helical" evidence="6">
    <location>
        <begin position="149"/>
        <end position="166"/>
    </location>
</feature>
<evidence type="ECO:0000256" key="3">
    <source>
        <dbReference type="ARBA" id="ARBA00022906"/>
    </source>
</evidence>
<keyword evidence="3" id="KW-0864">Zinc transport</keyword>
<feature type="transmembrane region" description="Helical" evidence="6">
    <location>
        <begin position="82"/>
        <end position="100"/>
    </location>
</feature>
<feature type="domain" description="Cation efflux protein transmembrane" evidence="7">
    <location>
        <begin position="19"/>
        <end position="197"/>
    </location>
</feature>
<dbReference type="GO" id="GO:0005385">
    <property type="term" value="F:zinc ion transmembrane transporter activity"/>
    <property type="evidence" value="ECO:0007669"/>
    <property type="project" value="TreeGrafter"/>
</dbReference>
<dbReference type="Pfam" id="PF01545">
    <property type="entry name" value="Cation_efflux"/>
    <property type="match status" value="1"/>
</dbReference>
<dbReference type="InterPro" id="IPR050681">
    <property type="entry name" value="CDF/SLC30A"/>
</dbReference>
<dbReference type="InterPro" id="IPR027469">
    <property type="entry name" value="Cation_efflux_TMD_sf"/>
</dbReference>
<dbReference type="EMBL" id="LWID01000001">
    <property type="protein sequence ID" value="MDG6895547.1"/>
    <property type="molecule type" value="Genomic_DNA"/>
</dbReference>
<evidence type="ECO:0000256" key="2">
    <source>
        <dbReference type="ARBA" id="ARBA00022692"/>
    </source>
</evidence>
<evidence type="ECO:0000256" key="5">
    <source>
        <dbReference type="ARBA" id="ARBA00023136"/>
    </source>
</evidence>
<evidence type="ECO:0000259" key="7">
    <source>
        <dbReference type="Pfam" id="PF01545"/>
    </source>
</evidence>
<organism evidence="8 9">
    <name type="scientific">Volucribacter amazonae</name>
    <dbReference type="NCBI Taxonomy" id="256731"/>
    <lineage>
        <taxon>Bacteria</taxon>
        <taxon>Pseudomonadati</taxon>
        <taxon>Pseudomonadota</taxon>
        <taxon>Gammaproteobacteria</taxon>
        <taxon>Pasteurellales</taxon>
        <taxon>Pasteurellaceae</taxon>
        <taxon>Volucribacter</taxon>
    </lineage>
</organism>
<keyword evidence="4 6" id="KW-1133">Transmembrane helix</keyword>
<evidence type="ECO:0000256" key="6">
    <source>
        <dbReference type="SAM" id="Phobius"/>
    </source>
</evidence>
<dbReference type="InterPro" id="IPR058533">
    <property type="entry name" value="Cation_efflux_TM"/>
</dbReference>
<evidence type="ECO:0000313" key="8">
    <source>
        <dbReference type="EMBL" id="MDG6895547.1"/>
    </source>
</evidence>
<feature type="transmembrane region" description="Helical" evidence="6">
    <location>
        <begin position="172"/>
        <end position="191"/>
    </location>
</feature>
<evidence type="ECO:0000256" key="1">
    <source>
        <dbReference type="ARBA" id="ARBA00004141"/>
    </source>
</evidence>
<evidence type="ECO:0000256" key="4">
    <source>
        <dbReference type="ARBA" id="ARBA00022989"/>
    </source>
</evidence>
<gene>
    <name evidence="8" type="ORF">A6A20_07910</name>
</gene>
<dbReference type="SUPFAM" id="SSF161111">
    <property type="entry name" value="Cation efflux protein transmembrane domain-like"/>
    <property type="match status" value="1"/>
</dbReference>
<feature type="transmembrane region" description="Helical" evidence="6">
    <location>
        <begin position="52"/>
        <end position="70"/>
    </location>
</feature>
<keyword evidence="3" id="KW-0813">Transport</keyword>
<comment type="caution">
    <text evidence="8">The sequence shown here is derived from an EMBL/GenBank/DDBJ whole genome shotgun (WGS) entry which is preliminary data.</text>
</comment>
<comment type="subcellular location">
    <subcellularLocation>
        <location evidence="1">Membrane</location>
        <topology evidence="1">Multi-pass membrane protein</topology>
    </subcellularLocation>
</comment>
<sequence length="205" mass="22290">MSCCQPSCVTPSPTYAKVLWAVLAINFVMFLVEILGGLLSGSTALLADALDFFGDAFNYGLSLWVLNRALSLRAKASLLKGYSLLILAIFILLTSVYRLVWGDVPNHFEMSLIGGLALLANVISALLLYRYRQGDSNMTSVWLCSRNDAIGNILVVFASMAVYYSQSNLPDLLVAGVMAWLALQAGIRIIGQATQELQKENETGD</sequence>
<keyword evidence="9" id="KW-1185">Reference proteome</keyword>
<dbReference type="PANTHER" id="PTHR11562">
    <property type="entry name" value="CATION EFFLUX PROTEIN/ ZINC TRANSPORTER"/>
    <property type="match status" value="1"/>
</dbReference>
<keyword evidence="3" id="KW-0406">Ion transport</keyword>
<dbReference type="Gene3D" id="1.20.1510.10">
    <property type="entry name" value="Cation efflux protein transmembrane domain"/>
    <property type="match status" value="1"/>
</dbReference>
<evidence type="ECO:0000313" key="9">
    <source>
        <dbReference type="Proteomes" id="UP001155500"/>
    </source>
</evidence>
<feature type="transmembrane region" description="Helical" evidence="6">
    <location>
        <begin position="112"/>
        <end position="129"/>
    </location>
</feature>
<dbReference type="AlphaFoldDB" id="A0A9X4PCC0"/>
<keyword evidence="2 6" id="KW-0812">Transmembrane</keyword>
<dbReference type="GO" id="GO:0005886">
    <property type="term" value="C:plasma membrane"/>
    <property type="evidence" value="ECO:0007669"/>
    <property type="project" value="TreeGrafter"/>
</dbReference>
<keyword evidence="5 6" id="KW-0472">Membrane</keyword>
<protein>
    <submittedName>
        <fullName evidence="8">Cobalt transporter</fullName>
    </submittedName>
</protein>
<dbReference type="Proteomes" id="UP001155500">
    <property type="component" value="Unassembled WGS sequence"/>
</dbReference>
<accession>A0A9X4PCC0</accession>